<reference evidence="15 16" key="1">
    <citation type="submission" date="2016-10" db="EMBL/GenBank/DDBJ databases">
        <authorList>
            <person name="de Groot N.N."/>
        </authorList>
    </citation>
    <scope>NUCLEOTIDE SEQUENCE [LARGE SCALE GENOMIC DNA]</scope>
    <source>
        <strain evidence="15 16">CGMCC 1.11147</strain>
    </source>
</reference>
<dbReference type="InterPro" id="IPR001930">
    <property type="entry name" value="Peptidase_M1"/>
</dbReference>
<gene>
    <name evidence="15" type="ORF">SAMN05192576_0577</name>
</gene>
<dbReference type="InterPro" id="IPR042097">
    <property type="entry name" value="Aminopeptidase_N-like_N_sf"/>
</dbReference>
<evidence type="ECO:0000259" key="14">
    <source>
        <dbReference type="Pfam" id="PF17900"/>
    </source>
</evidence>
<dbReference type="GO" id="GO:0006508">
    <property type="term" value="P:proteolysis"/>
    <property type="evidence" value="ECO:0007669"/>
    <property type="project" value="UniProtKB-KW"/>
</dbReference>
<dbReference type="InterPro" id="IPR014782">
    <property type="entry name" value="Peptidase_M1_dom"/>
</dbReference>
<dbReference type="Pfam" id="PF17900">
    <property type="entry name" value="Peptidase_M1_N"/>
    <property type="match status" value="1"/>
</dbReference>
<dbReference type="GO" id="GO:0008270">
    <property type="term" value="F:zinc ion binding"/>
    <property type="evidence" value="ECO:0007669"/>
    <property type="project" value="InterPro"/>
</dbReference>
<dbReference type="CDD" id="cd09603">
    <property type="entry name" value="M1_APN_like"/>
    <property type="match status" value="1"/>
</dbReference>
<feature type="domain" description="Aminopeptidase N-like N-terminal" evidence="14">
    <location>
        <begin position="165"/>
        <end position="236"/>
    </location>
</feature>
<sequence length="485" mass="53401">MQPDGSGARGRRLSAYAVALPLLLALVTSIGLGPTSASLADEPAPVGGSGIGDGYFPLDGNGGIDVQRYEVHDRYEFLSRRLSGWTRLTVTATEPLAAFNLDLLLPVRSVSVDGAEAPWSRPNRHELQIAPVTPIATGQTFDVVVEYVGRPGRIGWRGESNWVASDHEVVAVNQPHMAAWWFPSNDHPRDKAVIDVSITVPRRKSVVSNGELVGRVVHDGLATTRWRSEQPMAPYLAFFAAGPFQVERGTHQGLPWLVAVSRSVPVGDFERSLRLMRRSARLTRWLESQLGTYPFGSVGGVTTSLNPGFALENQGRPVYPVMAGGGRTIVVHELAHQWFGNSVSVQDWSDIWLNEGAATFMEVRHAETHGGPSGQQWLESLYDECFHDTQFWRLRLDDPGPGRIFDTAVYERGAMTFQALRHKIGEEPFWRLMRRWVADNRGGNASTADFEALAEQVAGTPLDEFFDVWLRGTTRPGRTAANGLG</sequence>
<dbReference type="OrthoDB" id="3885507at2"/>
<dbReference type="InterPro" id="IPR045357">
    <property type="entry name" value="Aminopeptidase_N-like_N"/>
</dbReference>
<dbReference type="PANTHER" id="PTHR11533">
    <property type="entry name" value="PROTEASE M1 ZINC METALLOPROTEASE"/>
    <property type="match status" value="1"/>
</dbReference>
<evidence type="ECO:0000256" key="12">
    <source>
        <dbReference type="ARBA" id="ARBA00031533"/>
    </source>
</evidence>
<evidence type="ECO:0000256" key="1">
    <source>
        <dbReference type="ARBA" id="ARBA00000098"/>
    </source>
</evidence>
<dbReference type="PANTHER" id="PTHR11533:SF297">
    <property type="entry name" value="AMINOPEPTIDASE N"/>
    <property type="match status" value="1"/>
</dbReference>
<evidence type="ECO:0000256" key="5">
    <source>
        <dbReference type="ARBA" id="ARBA00015611"/>
    </source>
</evidence>
<evidence type="ECO:0000256" key="7">
    <source>
        <dbReference type="ARBA" id="ARBA00022723"/>
    </source>
</evidence>
<evidence type="ECO:0000256" key="11">
    <source>
        <dbReference type="ARBA" id="ARBA00029811"/>
    </source>
</evidence>
<proteinExistence type="inferred from homology"/>
<evidence type="ECO:0000256" key="2">
    <source>
        <dbReference type="ARBA" id="ARBA00001947"/>
    </source>
</evidence>
<keyword evidence="6" id="KW-0645">Protease</keyword>
<dbReference type="InterPro" id="IPR050344">
    <property type="entry name" value="Peptidase_M1_aminopeptidases"/>
</dbReference>
<feature type="domain" description="Peptidase M1 membrane alanine aminopeptidase" evidence="13">
    <location>
        <begin position="328"/>
        <end position="469"/>
    </location>
</feature>
<dbReference type="GO" id="GO:0008237">
    <property type="term" value="F:metallopeptidase activity"/>
    <property type="evidence" value="ECO:0007669"/>
    <property type="project" value="UniProtKB-KW"/>
</dbReference>
<dbReference type="InterPro" id="IPR027268">
    <property type="entry name" value="Peptidase_M4/M1_CTD_sf"/>
</dbReference>
<evidence type="ECO:0000313" key="16">
    <source>
        <dbReference type="Proteomes" id="UP000199004"/>
    </source>
</evidence>
<comment type="catalytic activity">
    <reaction evidence="1">
        <text>Release of an N-terminal amino acid, Xaa-|-Yaa- from a peptide, amide or arylamide. Xaa is preferably Ala, but may be most amino acids including Pro (slow action). When a terminal hydrophobic residue is followed by a prolyl residue, the two may be released as an intact Xaa-Pro dipeptide.</text>
        <dbReference type="EC" id="3.4.11.2"/>
    </reaction>
</comment>
<organism evidence="15 16">
    <name type="scientific">Nocardioides szechwanensis</name>
    <dbReference type="NCBI Taxonomy" id="1005944"/>
    <lineage>
        <taxon>Bacteria</taxon>
        <taxon>Bacillati</taxon>
        <taxon>Actinomycetota</taxon>
        <taxon>Actinomycetes</taxon>
        <taxon>Propionibacteriales</taxon>
        <taxon>Nocardioidaceae</taxon>
        <taxon>Nocardioides</taxon>
    </lineage>
</organism>
<dbReference type="RefSeq" id="WP_091021708.1">
    <property type="nucleotide sequence ID" value="NZ_BKAE01000004.1"/>
</dbReference>
<dbReference type="SUPFAM" id="SSF55486">
    <property type="entry name" value="Metalloproteases ('zincins'), catalytic domain"/>
    <property type="match status" value="1"/>
</dbReference>
<keyword evidence="7" id="KW-0479">Metal-binding</keyword>
<evidence type="ECO:0000256" key="9">
    <source>
        <dbReference type="ARBA" id="ARBA00022833"/>
    </source>
</evidence>
<evidence type="ECO:0000256" key="6">
    <source>
        <dbReference type="ARBA" id="ARBA00022670"/>
    </source>
</evidence>
<dbReference type="AlphaFoldDB" id="A0A1G9UWV3"/>
<dbReference type="EMBL" id="FNIC01000001">
    <property type="protein sequence ID" value="SDM64421.1"/>
    <property type="molecule type" value="Genomic_DNA"/>
</dbReference>
<dbReference type="SUPFAM" id="SSF63737">
    <property type="entry name" value="Leukotriene A4 hydrolase N-terminal domain"/>
    <property type="match status" value="1"/>
</dbReference>
<dbReference type="PRINTS" id="PR00756">
    <property type="entry name" value="ALADIPTASE"/>
</dbReference>
<dbReference type="Gene3D" id="2.60.40.1730">
    <property type="entry name" value="tricorn interacting facor f3 domain"/>
    <property type="match status" value="1"/>
</dbReference>
<evidence type="ECO:0000313" key="15">
    <source>
        <dbReference type="EMBL" id="SDM64421.1"/>
    </source>
</evidence>
<evidence type="ECO:0000256" key="3">
    <source>
        <dbReference type="ARBA" id="ARBA00010136"/>
    </source>
</evidence>
<dbReference type="GO" id="GO:0016285">
    <property type="term" value="F:alanyl aminopeptidase activity"/>
    <property type="evidence" value="ECO:0007669"/>
    <property type="project" value="UniProtKB-EC"/>
</dbReference>
<keyword evidence="16" id="KW-1185">Reference proteome</keyword>
<dbReference type="Pfam" id="PF01433">
    <property type="entry name" value="Peptidase_M1"/>
    <property type="match status" value="1"/>
</dbReference>
<comment type="similarity">
    <text evidence="3">Belongs to the peptidase M1 family.</text>
</comment>
<name>A0A1G9UWV3_9ACTN</name>
<comment type="cofactor">
    <cofactor evidence="2">
        <name>Zn(2+)</name>
        <dbReference type="ChEBI" id="CHEBI:29105"/>
    </cofactor>
</comment>
<keyword evidence="10" id="KW-0482">Metalloprotease</keyword>
<dbReference type="Gene3D" id="1.10.390.10">
    <property type="entry name" value="Neutral Protease Domain 2"/>
    <property type="match status" value="1"/>
</dbReference>
<keyword evidence="8" id="KW-0378">Hydrolase</keyword>
<dbReference type="Proteomes" id="UP000199004">
    <property type="component" value="Unassembled WGS sequence"/>
</dbReference>
<evidence type="ECO:0000259" key="13">
    <source>
        <dbReference type="Pfam" id="PF01433"/>
    </source>
</evidence>
<protein>
    <recommendedName>
        <fullName evidence="5">Aminopeptidase N</fullName>
        <ecNumber evidence="4">3.4.11.2</ecNumber>
    </recommendedName>
    <alternativeName>
        <fullName evidence="11">Alanine aminopeptidase</fullName>
    </alternativeName>
    <alternativeName>
        <fullName evidence="12">Lysyl aminopeptidase</fullName>
    </alternativeName>
</protein>
<evidence type="ECO:0000256" key="4">
    <source>
        <dbReference type="ARBA" id="ARBA00012564"/>
    </source>
</evidence>
<evidence type="ECO:0000256" key="10">
    <source>
        <dbReference type="ARBA" id="ARBA00023049"/>
    </source>
</evidence>
<evidence type="ECO:0000256" key="8">
    <source>
        <dbReference type="ARBA" id="ARBA00022801"/>
    </source>
</evidence>
<dbReference type="STRING" id="1005944.SAMN05192576_0577"/>
<dbReference type="EC" id="3.4.11.2" evidence="4"/>
<keyword evidence="9" id="KW-0862">Zinc</keyword>
<accession>A0A1G9UWV3</accession>